<dbReference type="Proteomes" id="UP001497680">
    <property type="component" value="Unassembled WGS sequence"/>
</dbReference>
<sequence length="81" mass="8854">MMGYHPLIDSALVVLFAIIIIGFTPASSRLRTFSLPLLGFLAWNCISKCPLYIARSSWASSVGGYTLTSFLHFVDVAVLSQ</sequence>
<keyword evidence="2" id="KW-1185">Reference proteome</keyword>
<comment type="caution">
    <text evidence="1">The sequence shown here is derived from an EMBL/GenBank/DDBJ whole genome shotgun (WGS) entry which is preliminary data.</text>
</comment>
<gene>
    <name evidence="1" type="ORF">F4821DRAFT_235842</name>
</gene>
<name>A0ACC0D417_9PEZI</name>
<proteinExistence type="predicted"/>
<organism evidence="1 2">
    <name type="scientific">Hypoxylon rubiginosum</name>
    <dbReference type="NCBI Taxonomy" id="110542"/>
    <lineage>
        <taxon>Eukaryota</taxon>
        <taxon>Fungi</taxon>
        <taxon>Dikarya</taxon>
        <taxon>Ascomycota</taxon>
        <taxon>Pezizomycotina</taxon>
        <taxon>Sordariomycetes</taxon>
        <taxon>Xylariomycetidae</taxon>
        <taxon>Xylariales</taxon>
        <taxon>Hypoxylaceae</taxon>
        <taxon>Hypoxylon</taxon>
    </lineage>
</organism>
<dbReference type="EMBL" id="MU394307">
    <property type="protein sequence ID" value="KAI6087459.1"/>
    <property type="molecule type" value="Genomic_DNA"/>
</dbReference>
<protein>
    <submittedName>
        <fullName evidence="1">Uncharacterized protein</fullName>
    </submittedName>
</protein>
<reference evidence="1 2" key="1">
    <citation type="journal article" date="2022" name="New Phytol.">
        <title>Ecological generalism drives hyperdiversity of secondary metabolite gene clusters in xylarialean endophytes.</title>
        <authorList>
            <person name="Franco M.E.E."/>
            <person name="Wisecaver J.H."/>
            <person name="Arnold A.E."/>
            <person name="Ju Y.M."/>
            <person name="Slot J.C."/>
            <person name="Ahrendt S."/>
            <person name="Moore L.P."/>
            <person name="Eastman K.E."/>
            <person name="Scott K."/>
            <person name="Konkel Z."/>
            <person name="Mondo S.J."/>
            <person name="Kuo A."/>
            <person name="Hayes R.D."/>
            <person name="Haridas S."/>
            <person name="Andreopoulos B."/>
            <person name="Riley R."/>
            <person name="LaButti K."/>
            <person name="Pangilinan J."/>
            <person name="Lipzen A."/>
            <person name="Amirebrahimi M."/>
            <person name="Yan J."/>
            <person name="Adam C."/>
            <person name="Keymanesh K."/>
            <person name="Ng V."/>
            <person name="Louie K."/>
            <person name="Northen T."/>
            <person name="Drula E."/>
            <person name="Henrissat B."/>
            <person name="Hsieh H.M."/>
            <person name="Youens-Clark K."/>
            <person name="Lutzoni F."/>
            <person name="Miadlikowska J."/>
            <person name="Eastwood D.C."/>
            <person name="Hamelin R.C."/>
            <person name="Grigoriev I.V."/>
            <person name="U'Ren J.M."/>
        </authorList>
    </citation>
    <scope>NUCLEOTIDE SEQUENCE [LARGE SCALE GENOMIC DNA]</scope>
    <source>
        <strain evidence="1 2">ER1909</strain>
    </source>
</reference>
<evidence type="ECO:0000313" key="2">
    <source>
        <dbReference type="Proteomes" id="UP001497680"/>
    </source>
</evidence>
<accession>A0ACC0D417</accession>
<evidence type="ECO:0000313" key="1">
    <source>
        <dbReference type="EMBL" id="KAI6087459.1"/>
    </source>
</evidence>